<dbReference type="InterPro" id="IPR016047">
    <property type="entry name" value="M23ase_b-sheet_dom"/>
</dbReference>
<protein>
    <recommendedName>
        <fullName evidence="1">M23ase beta-sheet core domain-containing protein</fullName>
    </recommendedName>
</protein>
<dbReference type="SUPFAM" id="SSF51261">
    <property type="entry name" value="Duplicated hybrid motif"/>
    <property type="match status" value="1"/>
</dbReference>
<dbReference type="EMBL" id="BOPF01000030">
    <property type="protein sequence ID" value="GIJ49759.1"/>
    <property type="molecule type" value="Genomic_DNA"/>
</dbReference>
<comment type="caution">
    <text evidence="2">The sequence shown here is derived from an EMBL/GenBank/DDBJ whole genome shotgun (WGS) entry which is preliminary data.</text>
</comment>
<keyword evidence="3" id="KW-1185">Reference proteome</keyword>
<dbReference type="Gene3D" id="2.70.70.10">
    <property type="entry name" value="Glucose Permease (Domain IIA)"/>
    <property type="match status" value="1"/>
</dbReference>
<name>A0A8J3YQ55_9ACTN</name>
<dbReference type="RefSeq" id="WP_203903217.1">
    <property type="nucleotide sequence ID" value="NZ_BOPF01000030.1"/>
</dbReference>
<dbReference type="InterPro" id="IPR011055">
    <property type="entry name" value="Dup_hybrid_motif"/>
</dbReference>
<dbReference type="Pfam" id="PF01551">
    <property type="entry name" value="Peptidase_M23"/>
    <property type="match status" value="1"/>
</dbReference>
<evidence type="ECO:0000313" key="3">
    <source>
        <dbReference type="Proteomes" id="UP000619260"/>
    </source>
</evidence>
<evidence type="ECO:0000313" key="2">
    <source>
        <dbReference type="EMBL" id="GIJ49759.1"/>
    </source>
</evidence>
<accession>A0A8J3YQ55</accession>
<dbReference type="PANTHER" id="PTHR21666:SF270">
    <property type="entry name" value="MUREIN HYDROLASE ACTIVATOR ENVC"/>
    <property type="match status" value="1"/>
</dbReference>
<sequence>MGRLIGWAATAVGVLVVLFVAAAAGVVTAVSGNGYGTGCGAAVATVGTAPGGLSAEQAANAAVIVAVGQRMRVPVRGWVVAVATALQESELVNVRGGPDDSLGLFQQRPSQGWGTPEQLMSPDYAATAFYTRLLAVPGWERLPLTVAAQRVQRSAYPNAYRRHESHSTQIVAAYTGGSLPVCDGVTVAASGWTRPVAAEIGSKFRTGERPGHDGVDLMAPRGTLIRAASAGLVVRVRCNVDNDSWEPTGAAMPCDRDGSPGVRGCGWYVDIRHTGDIVTRYCHMIRQPAVHIGQTVTVGQPIGNVGSSGNSSAPHLHFEVHRSYPANKDNAVDPISFMADRGAHL</sequence>
<reference evidence="2" key="1">
    <citation type="submission" date="2021-01" db="EMBL/GenBank/DDBJ databases">
        <title>Whole genome shotgun sequence of Virgisporangium aliadipatigenens NBRC 105644.</title>
        <authorList>
            <person name="Komaki H."/>
            <person name="Tamura T."/>
        </authorList>
    </citation>
    <scope>NUCLEOTIDE SEQUENCE</scope>
    <source>
        <strain evidence="2">NBRC 105644</strain>
    </source>
</reference>
<feature type="domain" description="M23ase beta-sheet core" evidence="1">
    <location>
        <begin position="211"/>
        <end position="334"/>
    </location>
</feature>
<organism evidence="2 3">
    <name type="scientific">Virgisporangium aliadipatigenens</name>
    <dbReference type="NCBI Taxonomy" id="741659"/>
    <lineage>
        <taxon>Bacteria</taxon>
        <taxon>Bacillati</taxon>
        <taxon>Actinomycetota</taxon>
        <taxon>Actinomycetes</taxon>
        <taxon>Micromonosporales</taxon>
        <taxon>Micromonosporaceae</taxon>
        <taxon>Virgisporangium</taxon>
    </lineage>
</organism>
<dbReference type="PANTHER" id="PTHR21666">
    <property type="entry name" value="PEPTIDASE-RELATED"/>
    <property type="match status" value="1"/>
</dbReference>
<gene>
    <name evidence="2" type="ORF">Val02_66450</name>
</gene>
<dbReference type="GO" id="GO:0004222">
    <property type="term" value="F:metalloendopeptidase activity"/>
    <property type="evidence" value="ECO:0007669"/>
    <property type="project" value="TreeGrafter"/>
</dbReference>
<dbReference type="CDD" id="cd12797">
    <property type="entry name" value="M23_peptidase"/>
    <property type="match status" value="1"/>
</dbReference>
<evidence type="ECO:0000259" key="1">
    <source>
        <dbReference type="Pfam" id="PF01551"/>
    </source>
</evidence>
<dbReference type="AlphaFoldDB" id="A0A8J3YQ55"/>
<dbReference type="InterPro" id="IPR050570">
    <property type="entry name" value="Cell_wall_metabolism_enzyme"/>
</dbReference>
<proteinExistence type="predicted"/>
<dbReference type="Proteomes" id="UP000619260">
    <property type="component" value="Unassembled WGS sequence"/>
</dbReference>